<reference evidence="3" key="1">
    <citation type="submission" date="2021-01" db="EMBL/GenBank/DDBJ databases">
        <authorList>
            <person name="Corre E."/>
            <person name="Pelletier E."/>
            <person name="Niang G."/>
            <person name="Scheremetjew M."/>
            <person name="Finn R."/>
            <person name="Kale V."/>
            <person name="Holt S."/>
            <person name="Cochrane G."/>
            <person name="Meng A."/>
            <person name="Brown T."/>
            <person name="Cohen L."/>
        </authorList>
    </citation>
    <scope>NUCLEOTIDE SEQUENCE</scope>
    <source>
        <strain evidence="3">CCAP979/52</strain>
    </source>
</reference>
<accession>A0A7S0MBC1</accession>
<gene>
    <name evidence="3" type="ORF">CCUR1050_LOCUS13622</name>
</gene>
<dbReference type="EMBL" id="HBEZ01024676">
    <property type="protein sequence ID" value="CAD8635941.1"/>
    <property type="molecule type" value="Transcribed_RNA"/>
</dbReference>
<sequence>MVGTIEEGFDPSNRLFGADFLSAISSKGVDSKSKKSLEVDLKRNLMIYIQSCLSRLKMDELPVICNLGAKTTTEIKIFDVMNFASAMASSNLDIAFLSPKRKFQLVCGIIEAKNLEPEIESPENKQNIQQLGAYMMTCLAYSHWGVGSKPGTEPIIGLLVYATAVYRLSIMKPTDSQTKPFGLTFRIEYTNEPEKMAWAVETYVRDCASNYLRVDLNKLDGIQCVDPTLWTSINFDLENGLSRYVSSSPTNMGFLFRSSAANLHRLMGTPGFGMESFFIGKTIPEEDLIVKYISAILTGTPDGYYSTVKDIILREADEEKRRLLQEKEEENKRQLQEKDEENKRLRRLLEEIEDRSAKGLRIKKDALLSGQSKQVDPVLESKIDTFPEDETAIRESNLDVKSSVQGASASTADTSTSPGNAGVTPTEMRMFPTNLFGVKHPYIGFLMIASFHPLLIMRDVGTSLAVHVRDGEFRAKWKLSPGLRRNFAFDVGHSALNLINNLQRCHNDIRLPNIALKGDSFCLVDFDLCSEKIPEASTTCRVVTLIPDTLKDVDKFKKMMFTVSQIAFVVFIIEYFPAPGDSAKLTRYWLTNENLEKPYSEGFESWAKSKGQLVADLFCGPSTLDTTRMDQDYFIRLLHAILNL</sequence>
<feature type="compositionally biased region" description="Low complexity" evidence="2">
    <location>
        <begin position="407"/>
        <end position="417"/>
    </location>
</feature>
<evidence type="ECO:0000256" key="2">
    <source>
        <dbReference type="SAM" id="MobiDB-lite"/>
    </source>
</evidence>
<proteinExistence type="predicted"/>
<organism evidence="3">
    <name type="scientific">Cryptomonas curvata</name>
    <dbReference type="NCBI Taxonomy" id="233186"/>
    <lineage>
        <taxon>Eukaryota</taxon>
        <taxon>Cryptophyceae</taxon>
        <taxon>Cryptomonadales</taxon>
        <taxon>Cryptomonadaceae</taxon>
        <taxon>Cryptomonas</taxon>
    </lineage>
</organism>
<feature type="coiled-coil region" evidence="1">
    <location>
        <begin position="309"/>
        <end position="358"/>
    </location>
</feature>
<evidence type="ECO:0008006" key="4">
    <source>
        <dbReference type="Google" id="ProtNLM"/>
    </source>
</evidence>
<keyword evidence="1" id="KW-0175">Coiled coil</keyword>
<dbReference type="SUPFAM" id="SSF56112">
    <property type="entry name" value="Protein kinase-like (PK-like)"/>
    <property type="match status" value="1"/>
</dbReference>
<evidence type="ECO:0000256" key="1">
    <source>
        <dbReference type="SAM" id="Coils"/>
    </source>
</evidence>
<name>A0A7S0MBC1_9CRYP</name>
<dbReference type="InterPro" id="IPR011009">
    <property type="entry name" value="Kinase-like_dom_sf"/>
</dbReference>
<evidence type="ECO:0000313" key="3">
    <source>
        <dbReference type="EMBL" id="CAD8635941.1"/>
    </source>
</evidence>
<dbReference type="AlphaFoldDB" id="A0A7S0MBC1"/>
<feature type="region of interest" description="Disordered" evidence="2">
    <location>
        <begin position="394"/>
        <end position="426"/>
    </location>
</feature>
<protein>
    <recommendedName>
        <fullName evidence="4">Protein kinase domain-containing protein</fullName>
    </recommendedName>
</protein>